<dbReference type="InterPro" id="IPR003593">
    <property type="entry name" value="AAA+_ATPase"/>
</dbReference>
<comment type="caution">
    <text evidence="1">The sequence shown here is derived from an EMBL/GenBank/DDBJ whole genome shotgun (WGS) entry which is preliminary data.</text>
</comment>
<name>A0A437UQB9_ENTAV</name>
<dbReference type="InterPro" id="IPR027417">
    <property type="entry name" value="P-loop_NTPase"/>
</dbReference>
<dbReference type="PANTHER" id="PTHR32071">
    <property type="entry name" value="TRANSCRIPTIONAL REGULATORY PROTEIN"/>
    <property type="match status" value="1"/>
</dbReference>
<dbReference type="Pfam" id="PF00874">
    <property type="entry name" value="PRD"/>
    <property type="match status" value="2"/>
</dbReference>
<dbReference type="PROSITE" id="PS51096">
    <property type="entry name" value="PTS_EIIA_TYPE_4"/>
    <property type="match status" value="1"/>
</dbReference>
<dbReference type="AlphaFoldDB" id="A0A437UQB9"/>
<proteinExistence type="predicted"/>
<dbReference type="SUPFAM" id="SSF52540">
    <property type="entry name" value="P-loop containing nucleoside triphosphate hydrolases"/>
    <property type="match status" value="1"/>
</dbReference>
<accession>A0A437UQB9</accession>
<dbReference type="Pfam" id="PF03610">
    <property type="entry name" value="EIIA-man"/>
    <property type="match status" value="1"/>
</dbReference>
<dbReference type="GO" id="GO:0006355">
    <property type="term" value="P:regulation of DNA-templated transcription"/>
    <property type="evidence" value="ECO:0007669"/>
    <property type="project" value="InterPro"/>
</dbReference>
<organism evidence="1 2">
    <name type="scientific">Enterococcus avium</name>
    <name type="common">Streptococcus avium</name>
    <dbReference type="NCBI Taxonomy" id="33945"/>
    <lineage>
        <taxon>Bacteria</taxon>
        <taxon>Bacillati</taxon>
        <taxon>Bacillota</taxon>
        <taxon>Bacilli</taxon>
        <taxon>Lactobacillales</taxon>
        <taxon>Enterococcaceae</taxon>
        <taxon>Enterococcus</taxon>
    </lineage>
</organism>
<dbReference type="SUPFAM" id="SSF46785">
    <property type="entry name" value="Winged helix' DNA-binding domain"/>
    <property type="match status" value="1"/>
</dbReference>
<dbReference type="InterPro" id="IPR036634">
    <property type="entry name" value="PRD_sf"/>
</dbReference>
<evidence type="ECO:0000313" key="2">
    <source>
        <dbReference type="Proteomes" id="UP000288388"/>
    </source>
</evidence>
<dbReference type="EMBL" id="RYZS01000001">
    <property type="protein sequence ID" value="RVU95726.1"/>
    <property type="molecule type" value="Genomic_DNA"/>
</dbReference>
<gene>
    <name evidence="1" type="ORF">EK398_13210</name>
</gene>
<dbReference type="CDD" id="cd00009">
    <property type="entry name" value="AAA"/>
    <property type="match status" value="1"/>
</dbReference>
<dbReference type="InterPro" id="IPR036662">
    <property type="entry name" value="PTS_EIIA_man-typ_sf"/>
</dbReference>
<dbReference type="Gene3D" id="3.40.50.300">
    <property type="entry name" value="P-loop containing nucleotide triphosphate hydrolases"/>
    <property type="match status" value="1"/>
</dbReference>
<dbReference type="GO" id="GO:0005524">
    <property type="term" value="F:ATP binding"/>
    <property type="evidence" value="ECO:0007669"/>
    <property type="project" value="InterPro"/>
</dbReference>
<dbReference type="PROSITE" id="PS51372">
    <property type="entry name" value="PRD_2"/>
    <property type="match status" value="2"/>
</dbReference>
<dbReference type="InterPro" id="IPR025943">
    <property type="entry name" value="Sigma_54_int_dom_ATP-bd_2"/>
</dbReference>
<dbReference type="Gene3D" id="3.40.50.510">
    <property type="entry name" value="Phosphotransferase system, mannose-type IIA component"/>
    <property type="match status" value="1"/>
</dbReference>
<dbReference type="InterPro" id="IPR004701">
    <property type="entry name" value="PTS_EIIA_man-typ"/>
</dbReference>
<dbReference type="PANTHER" id="PTHR32071:SF90">
    <property type="entry name" value="TRANSCRIPTIONAL REGULATORY PROTEIN LEVR"/>
    <property type="match status" value="1"/>
</dbReference>
<dbReference type="Proteomes" id="UP000288388">
    <property type="component" value="Unassembled WGS sequence"/>
</dbReference>
<dbReference type="SUPFAM" id="SSF53062">
    <property type="entry name" value="PTS system fructose IIA component-like"/>
    <property type="match status" value="1"/>
</dbReference>
<reference evidence="1 2" key="1">
    <citation type="submission" date="2018-12" db="EMBL/GenBank/DDBJ databases">
        <title>A novel vanA-carrying plasmid in a clinical isolate of Enterococcus avium.</title>
        <authorList>
            <person name="Bernasconi O.J."/>
            <person name="Luzzaro F."/>
            <person name="Endimiani A."/>
        </authorList>
    </citation>
    <scope>NUCLEOTIDE SEQUENCE [LARGE SCALE GENOMIC DNA]</scope>
    <source>
        <strain evidence="1 2">LC0559/18</strain>
    </source>
</reference>
<dbReference type="PROSITE" id="PS50045">
    <property type="entry name" value="SIGMA54_INTERACT_4"/>
    <property type="match status" value="1"/>
</dbReference>
<dbReference type="InterPro" id="IPR002078">
    <property type="entry name" value="Sigma_54_int"/>
</dbReference>
<dbReference type="RefSeq" id="WP_016179244.1">
    <property type="nucleotide sequence ID" value="NZ_CAAKNX010000017.1"/>
</dbReference>
<dbReference type="SUPFAM" id="SSF63520">
    <property type="entry name" value="PTS-regulatory domain, PRD"/>
    <property type="match status" value="2"/>
</dbReference>
<sequence length="913" mass="103983">MYRKDKVYNFLERCVSHIGYAEIKNGFNGIGTTEISEAINIDRTNCSKELNKLVKEGKLIKIDGRPVKYFPIDKIKEIFGVNINKTNVENLSEFCKKEPTLNVFERIVGHSGSLKLAIEKASAAMIYPPHGLNTILSGETGTGKTMFANLMYKFAKSHGILNEDAPFIIFNCSEYSENPQLLLSTLFGYRKGAFTGAESDQHGLVSKANGGILFLDEIHRLPAEGQEMLFHLIDTGKYRRLGDNDNYHFSKVLIIGATTEPIESVLLATFLRRIPMAIDLPNINNRGIDERLELISIFFNLEYDKIQKPIIVKKGVIKSLLGYQCIGNVGQLKADINLICARSYLDSITSHNEKITVSKKALPSYILEGILNADKNREIDYLINSLEGEFIFDGSSTPDTLLNSQMWYKRVDKDASLNTIKKELEQSILEEYPSSPYNRTENENIFKIIEPSVYYEVNVVLKIAERKLNKRFSKRTYVAFAMHVNSIINQSTGHSTLNIDIDELKKRYEEELKVAQIVKNHLEYELGIDFSPQETYLFTLFLAMDEQNSLKKDKKRVGLLLMAHGSGIAKNTAKVANSLLETEHTHALDMQLEKRVDEFYAEFEKTADEINEGKGILIMTDMGSLNSFGELYTEKTGVPTRTIDFLSTPFVLEALRKTLIIDYELDEIYSEVKEIMYSHFNQKVKKRKTSIESKEVIITTCLTGQGAAIALANFLRNSVSMIAKYNIELFPTNNQDFRIGDFKNKKILAIVGIDNLNVAQVPFIPSEKILLENGLLQLRDLISSYYSNNDEENLIEFSNENGLMKILNESLTFLNPQKTLNILLDSFEYVKNEIEMGDNQSRYLILFVLHCASMIERVLRTESINYPEIENRIQEDEELYSVLKAGIKVIENNYMLEIPNCEMGFLMDIFDTK</sequence>
<evidence type="ECO:0000313" key="1">
    <source>
        <dbReference type="EMBL" id="RVU95726.1"/>
    </source>
</evidence>
<dbReference type="PROSITE" id="PS00676">
    <property type="entry name" value="SIGMA54_INTERACT_2"/>
    <property type="match status" value="1"/>
</dbReference>
<dbReference type="Gene3D" id="1.10.1790.10">
    <property type="entry name" value="PRD domain"/>
    <property type="match status" value="2"/>
</dbReference>
<dbReference type="GO" id="GO:0016020">
    <property type="term" value="C:membrane"/>
    <property type="evidence" value="ECO:0007669"/>
    <property type="project" value="InterPro"/>
</dbReference>
<dbReference type="GO" id="GO:0009401">
    <property type="term" value="P:phosphoenolpyruvate-dependent sugar phosphotransferase system"/>
    <property type="evidence" value="ECO:0007669"/>
    <property type="project" value="InterPro"/>
</dbReference>
<dbReference type="SMART" id="SM00382">
    <property type="entry name" value="AAA"/>
    <property type="match status" value="1"/>
</dbReference>
<dbReference type="InterPro" id="IPR036390">
    <property type="entry name" value="WH_DNA-bd_sf"/>
</dbReference>
<protein>
    <submittedName>
        <fullName evidence="1">PRD domain-containing protein</fullName>
    </submittedName>
</protein>
<dbReference type="Pfam" id="PF00158">
    <property type="entry name" value="Sigma54_activat"/>
    <property type="match status" value="1"/>
</dbReference>
<dbReference type="InterPro" id="IPR011608">
    <property type="entry name" value="PRD"/>
</dbReference>